<keyword evidence="9" id="KW-1185">Reference proteome</keyword>
<dbReference type="InterPro" id="IPR011047">
    <property type="entry name" value="Quinoprotein_ADH-like_sf"/>
</dbReference>
<evidence type="ECO:0000256" key="5">
    <source>
        <dbReference type="ARBA" id="ARBA00022837"/>
    </source>
</evidence>
<dbReference type="InterPro" id="IPR008707">
    <property type="entry name" value="B-propeller_PilY1"/>
</dbReference>
<name>A0ABQ2WH88_9ALTE</name>
<accession>A0ABQ2WH88</accession>
<evidence type="ECO:0000256" key="2">
    <source>
        <dbReference type="ARBA" id="ARBA00008387"/>
    </source>
</evidence>
<dbReference type="EMBL" id="BMYR01000002">
    <property type="protein sequence ID" value="GGW52933.1"/>
    <property type="molecule type" value="Genomic_DNA"/>
</dbReference>
<protein>
    <recommendedName>
        <fullName evidence="7">PilY1 beta-propeller domain-containing protein</fullName>
    </recommendedName>
</protein>
<sequence length="690" mass="75051">MVTFGVGLGVDGTLNPSVAKNYAPNDSRWPDPFHTANLNLALKYRTDDLLHAAVNSDGGFFSAKDPKTFSTQLAEALKSIIERTASASNLAATSTSLQEENSVFQASFDTTNWSGNLVSRDTKDLSIQWSANFAPWADRPIFTSRTTGSTTTKFAFNWANLNSAEQTALESANIVNYLKGDRANEKPAGTLRQRFSLLGDIAHSSPVYVGAPQNRNYQRYSWDGASSYAAFLAAKKERAPMVYVGANDGMLHGFDANLSSSTKGRELFAYVPQRMLTASAQLSSFAKETYAHRFYVDGSPTVGDVYINGAWRSVLVTTLGRGGNSIFALDVTDPTNISLLWDLSIPELGIMTAKPVITRLNNGRWAAVMPYGYNNTSNKNGLLVIDIANGTTTAKLEVPAAAGALGQPEGWDTDRNGNTDWFFAGDLNGNVWKFDLANALPGSWRVAYSNAPLFTARDATNKVQPITGGMTLSSHPQTGQLWLFFGTGKYLETGDSLSNDPQSWYGIVDGTTAISGRSELVRRIITNTTYTNGSVSEQTRTVSAATTNDMVNKRGWFMDLIDARERVTSKARMVGSNLIMNTIIPDSDLCNPQGDGWVMAVDPFSGSRLKYHLFDLSGDGEFNNSDGINSGTSANPVIDVASGLRFEGMPGEPVFVGEQMFVGDSRVAIDSRVVNLQLRRGRISWREEMN</sequence>
<dbReference type="SUPFAM" id="SSF50998">
    <property type="entry name" value="Quinoprotein alcohol dehydrogenase-like"/>
    <property type="match status" value="1"/>
</dbReference>
<keyword evidence="4" id="KW-0479">Metal-binding</keyword>
<feature type="domain" description="PilY1 beta-propeller" evidence="7">
    <location>
        <begin position="198"/>
        <end position="546"/>
    </location>
</feature>
<proteinExistence type="inferred from homology"/>
<evidence type="ECO:0000256" key="4">
    <source>
        <dbReference type="ARBA" id="ARBA00022723"/>
    </source>
</evidence>
<organism evidence="8 9">
    <name type="scientific">Alishewanella tabrizica</name>
    <dbReference type="NCBI Taxonomy" id="671278"/>
    <lineage>
        <taxon>Bacteria</taxon>
        <taxon>Pseudomonadati</taxon>
        <taxon>Pseudomonadota</taxon>
        <taxon>Gammaproteobacteria</taxon>
        <taxon>Alteromonadales</taxon>
        <taxon>Alteromonadaceae</taxon>
        <taxon>Alishewanella</taxon>
    </lineage>
</organism>
<comment type="caution">
    <text evidence="8">The sequence shown here is derived from an EMBL/GenBank/DDBJ whole genome shotgun (WGS) entry which is preliminary data.</text>
</comment>
<dbReference type="Proteomes" id="UP000634667">
    <property type="component" value="Unassembled WGS sequence"/>
</dbReference>
<evidence type="ECO:0000256" key="6">
    <source>
        <dbReference type="ARBA" id="ARBA00023263"/>
    </source>
</evidence>
<evidence type="ECO:0000256" key="1">
    <source>
        <dbReference type="ARBA" id="ARBA00004561"/>
    </source>
</evidence>
<keyword evidence="6" id="KW-0281">Fimbrium</keyword>
<evidence type="ECO:0000259" key="7">
    <source>
        <dbReference type="Pfam" id="PF05567"/>
    </source>
</evidence>
<evidence type="ECO:0000313" key="8">
    <source>
        <dbReference type="EMBL" id="GGW52933.1"/>
    </source>
</evidence>
<evidence type="ECO:0000256" key="3">
    <source>
        <dbReference type="ARBA" id="ARBA00022558"/>
    </source>
</evidence>
<dbReference type="Pfam" id="PF05567">
    <property type="entry name" value="T4P_PilY1"/>
    <property type="match status" value="1"/>
</dbReference>
<reference evidence="9" key="1">
    <citation type="journal article" date="2019" name="Int. J. Syst. Evol. Microbiol.">
        <title>The Global Catalogue of Microorganisms (GCM) 10K type strain sequencing project: providing services to taxonomists for standard genome sequencing and annotation.</title>
        <authorList>
            <consortium name="The Broad Institute Genomics Platform"/>
            <consortium name="The Broad Institute Genome Sequencing Center for Infectious Disease"/>
            <person name="Wu L."/>
            <person name="Ma J."/>
        </authorList>
    </citation>
    <scope>NUCLEOTIDE SEQUENCE [LARGE SCALE GENOMIC DNA]</scope>
    <source>
        <strain evidence="9">KCTC 23723</strain>
    </source>
</reference>
<keyword evidence="3" id="KW-1029">Fimbrium biogenesis</keyword>
<comment type="similarity">
    <text evidence="2">Belongs to the PilY1 family.</text>
</comment>
<keyword evidence="5" id="KW-0106">Calcium</keyword>
<evidence type="ECO:0000313" key="9">
    <source>
        <dbReference type="Proteomes" id="UP000634667"/>
    </source>
</evidence>
<gene>
    <name evidence="8" type="ORF">GCM10008111_06300</name>
</gene>
<comment type="subcellular location">
    <subcellularLocation>
        <location evidence="1">Fimbrium</location>
    </subcellularLocation>
</comment>